<keyword evidence="3" id="KW-1185">Reference proteome</keyword>
<evidence type="ECO:0000256" key="1">
    <source>
        <dbReference type="SAM" id="Phobius"/>
    </source>
</evidence>
<keyword evidence="1" id="KW-1133">Transmembrane helix</keyword>
<feature type="transmembrane region" description="Helical" evidence="1">
    <location>
        <begin position="114"/>
        <end position="132"/>
    </location>
</feature>
<keyword evidence="1" id="KW-0812">Transmembrane</keyword>
<protein>
    <submittedName>
        <fullName evidence="2">Uncharacterized protein</fullName>
    </submittedName>
</protein>
<reference evidence="2" key="1">
    <citation type="submission" date="2020-09" db="EMBL/GenBank/DDBJ databases">
        <title>A novel bacterium of genus Neiella, isolated from South China Sea.</title>
        <authorList>
            <person name="Huang H."/>
            <person name="Mo K."/>
            <person name="Hu Y."/>
        </authorList>
    </citation>
    <scope>NUCLEOTIDE SEQUENCE</scope>
    <source>
        <strain evidence="2">HB171785</strain>
    </source>
</reference>
<accession>A0A8J6QGE4</accession>
<name>A0A8J6QGE4_9GAMM</name>
<evidence type="ECO:0000313" key="3">
    <source>
        <dbReference type="Proteomes" id="UP000638014"/>
    </source>
</evidence>
<dbReference type="AlphaFoldDB" id="A0A8J6QGE4"/>
<dbReference type="Proteomes" id="UP000638014">
    <property type="component" value="Unassembled WGS sequence"/>
</dbReference>
<organism evidence="2 3">
    <name type="scientific">Neiella litorisoli</name>
    <dbReference type="NCBI Taxonomy" id="2771431"/>
    <lineage>
        <taxon>Bacteria</taxon>
        <taxon>Pseudomonadati</taxon>
        <taxon>Pseudomonadota</taxon>
        <taxon>Gammaproteobacteria</taxon>
        <taxon>Alteromonadales</taxon>
        <taxon>Echinimonadaceae</taxon>
        <taxon>Neiella</taxon>
    </lineage>
</organism>
<keyword evidence="1" id="KW-0472">Membrane</keyword>
<feature type="transmembrane region" description="Helical" evidence="1">
    <location>
        <begin position="61"/>
        <end position="78"/>
    </location>
</feature>
<gene>
    <name evidence="2" type="ORF">IC617_08445</name>
</gene>
<dbReference type="RefSeq" id="WP_191144561.1">
    <property type="nucleotide sequence ID" value="NZ_JACXAF010000009.1"/>
</dbReference>
<dbReference type="EMBL" id="JACXAF010000009">
    <property type="protein sequence ID" value="MBD1389454.1"/>
    <property type="molecule type" value="Genomic_DNA"/>
</dbReference>
<feature type="transmembrane region" description="Helical" evidence="1">
    <location>
        <begin position="90"/>
        <end position="108"/>
    </location>
</feature>
<sequence>MLPSCLAFDVTRSAPGSADILQRKATLEAAIHKAKTAEAALLLGAILLVVIYSQLSGPQQWFLVGVGMMLYWPGQWVARKISALMRLRDWWSGNALAGIAIGVTVTTIQAWSRFPLEVVMLLVVLLLSLQILPRDARVAFRDQLHLFETATDSHLLQIRESLANPVIANYIGSLNQQQRPMIVAEYLALAKHLSRQRSEQARQRHEQDIYAAKEALNAVQHSDAQ</sequence>
<proteinExistence type="predicted"/>
<feature type="transmembrane region" description="Helical" evidence="1">
    <location>
        <begin position="39"/>
        <end position="55"/>
    </location>
</feature>
<evidence type="ECO:0000313" key="2">
    <source>
        <dbReference type="EMBL" id="MBD1389454.1"/>
    </source>
</evidence>
<comment type="caution">
    <text evidence="2">The sequence shown here is derived from an EMBL/GenBank/DDBJ whole genome shotgun (WGS) entry which is preliminary data.</text>
</comment>